<name>A0A4C1X0G4_EUMVA</name>
<dbReference type="Proteomes" id="UP000299102">
    <property type="component" value="Unassembled WGS sequence"/>
</dbReference>
<dbReference type="AlphaFoldDB" id="A0A4C1X0G4"/>
<evidence type="ECO:0000313" key="1">
    <source>
        <dbReference type="EMBL" id="GBP57151.1"/>
    </source>
</evidence>
<dbReference type="EMBL" id="BGZK01000710">
    <property type="protein sequence ID" value="GBP57151.1"/>
    <property type="molecule type" value="Genomic_DNA"/>
</dbReference>
<gene>
    <name evidence="1" type="ORF">EVAR_37830_1</name>
</gene>
<keyword evidence="2" id="KW-1185">Reference proteome</keyword>
<accession>A0A4C1X0G4</accession>
<evidence type="ECO:0000313" key="2">
    <source>
        <dbReference type="Proteomes" id="UP000299102"/>
    </source>
</evidence>
<organism evidence="1 2">
    <name type="scientific">Eumeta variegata</name>
    <name type="common">Bagworm moth</name>
    <name type="synonym">Eumeta japonica</name>
    <dbReference type="NCBI Taxonomy" id="151549"/>
    <lineage>
        <taxon>Eukaryota</taxon>
        <taxon>Metazoa</taxon>
        <taxon>Ecdysozoa</taxon>
        <taxon>Arthropoda</taxon>
        <taxon>Hexapoda</taxon>
        <taxon>Insecta</taxon>
        <taxon>Pterygota</taxon>
        <taxon>Neoptera</taxon>
        <taxon>Endopterygota</taxon>
        <taxon>Lepidoptera</taxon>
        <taxon>Glossata</taxon>
        <taxon>Ditrysia</taxon>
        <taxon>Tineoidea</taxon>
        <taxon>Psychidae</taxon>
        <taxon>Oiketicinae</taxon>
        <taxon>Eumeta</taxon>
    </lineage>
</organism>
<proteinExistence type="predicted"/>
<comment type="caution">
    <text evidence="1">The sequence shown here is derived from an EMBL/GenBank/DDBJ whole genome shotgun (WGS) entry which is preliminary data.</text>
</comment>
<protein>
    <submittedName>
        <fullName evidence="1">Uncharacterized protein</fullName>
    </submittedName>
</protein>
<sequence length="81" mass="8925">MDLVEDNGPEVQGAGLGPARWRGADYVSTKINSEGYYFKSILCKSVVFSSELCNGVVFSAYVRAAAVLTNAWLYHDIINEF</sequence>
<reference evidence="1 2" key="1">
    <citation type="journal article" date="2019" name="Commun. Biol.">
        <title>The bagworm genome reveals a unique fibroin gene that provides high tensile strength.</title>
        <authorList>
            <person name="Kono N."/>
            <person name="Nakamura H."/>
            <person name="Ohtoshi R."/>
            <person name="Tomita M."/>
            <person name="Numata K."/>
            <person name="Arakawa K."/>
        </authorList>
    </citation>
    <scope>NUCLEOTIDE SEQUENCE [LARGE SCALE GENOMIC DNA]</scope>
</reference>